<dbReference type="Proteomes" id="UP001630127">
    <property type="component" value="Unassembled WGS sequence"/>
</dbReference>
<dbReference type="Pfam" id="PF00854">
    <property type="entry name" value="PTR2"/>
    <property type="match status" value="1"/>
</dbReference>
<comment type="similarity">
    <text evidence="6">Belongs to the major facilitator superfamily. Phosphate:H(+) symporter (TC 2.A.1.9) family.</text>
</comment>
<reference evidence="9 10" key="1">
    <citation type="submission" date="2024-11" db="EMBL/GenBank/DDBJ databases">
        <title>A near-complete genome assembly of Cinchona calisaya.</title>
        <authorList>
            <person name="Lian D.C."/>
            <person name="Zhao X.W."/>
            <person name="Wei L."/>
        </authorList>
    </citation>
    <scope>NUCLEOTIDE SEQUENCE [LARGE SCALE GENOMIC DNA]</scope>
    <source>
        <tissue evidence="9">Nenye</tissue>
    </source>
</reference>
<sequence>MELEKKISENGEEEKRETTTKKRQFGGIKTMPFILSNEACDRFAATGFHANMITYLTEELNLPLVKASNTLTNFGGTSNFTPLIGALIADSFAGRFWTILVASIIYDLGMVSITISAVLPQLRPPPCPTQQNCKEASNVQLWVLYISLLLTSLGTGGIRPCVVTFAADQFDMSKSKTASRSWNFFNWYYFCMEMATLTALTVVVYIQDHVGWGWGLGIPTIAMALAIVAFVIGASLYKKVKPGGSPLIRSAQVIVAAVKKRNVVAPVDPDLLYENKELDAAISSTGRLIHTNQF</sequence>
<dbReference type="SUPFAM" id="SSF103473">
    <property type="entry name" value="MFS general substrate transporter"/>
    <property type="match status" value="1"/>
</dbReference>
<keyword evidence="5 8" id="KW-0472">Membrane</keyword>
<evidence type="ECO:0000256" key="1">
    <source>
        <dbReference type="ARBA" id="ARBA00004141"/>
    </source>
</evidence>
<comment type="similarity">
    <text evidence="2">Belongs to the major facilitator superfamily. Proton-dependent oligopeptide transporter (POT/PTR) (TC 2.A.17) family.</text>
</comment>
<feature type="compositionally biased region" description="Basic and acidic residues" evidence="7">
    <location>
        <begin position="1"/>
        <end position="20"/>
    </location>
</feature>
<feature type="transmembrane region" description="Helical" evidence="8">
    <location>
        <begin position="139"/>
        <end position="166"/>
    </location>
</feature>
<evidence type="ECO:0000256" key="3">
    <source>
        <dbReference type="ARBA" id="ARBA00022692"/>
    </source>
</evidence>
<protein>
    <submittedName>
        <fullName evidence="9">Uncharacterized protein</fullName>
    </submittedName>
</protein>
<evidence type="ECO:0000256" key="7">
    <source>
        <dbReference type="SAM" id="MobiDB-lite"/>
    </source>
</evidence>
<comment type="caution">
    <text evidence="9">The sequence shown here is derived from an EMBL/GenBank/DDBJ whole genome shotgun (WGS) entry which is preliminary data.</text>
</comment>
<proteinExistence type="inferred from homology"/>
<dbReference type="InterPro" id="IPR000109">
    <property type="entry name" value="POT_fam"/>
</dbReference>
<evidence type="ECO:0000256" key="8">
    <source>
        <dbReference type="SAM" id="Phobius"/>
    </source>
</evidence>
<evidence type="ECO:0000256" key="4">
    <source>
        <dbReference type="ARBA" id="ARBA00022989"/>
    </source>
</evidence>
<dbReference type="GO" id="GO:0016020">
    <property type="term" value="C:membrane"/>
    <property type="evidence" value="ECO:0007669"/>
    <property type="project" value="UniProtKB-SubCell"/>
</dbReference>
<gene>
    <name evidence="9" type="ORF">ACH5RR_006987</name>
</gene>
<organism evidence="9 10">
    <name type="scientific">Cinchona calisaya</name>
    <dbReference type="NCBI Taxonomy" id="153742"/>
    <lineage>
        <taxon>Eukaryota</taxon>
        <taxon>Viridiplantae</taxon>
        <taxon>Streptophyta</taxon>
        <taxon>Embryophyta</taxon>
        <taxon>Tracheophyta</taxon>
        <taxon>Spermatophyta</taxon>
        <taxon>Magnoliopsida</taxon>
        <taxon>eudicotyledons</taxon>
        <taxon>Gunneridae</taxon>
        <taxon>Pentapetalae</taxon>
        <taxon>asterids</taxon>
        <taxon>lamiids</taxon>
        <taxon>Gentianales</taxon>
        <taxon>Rubiaceae</taxon>
        <taxon>Cinchonoideae</taxon>
        <taxon>Cinchoneae</taxon>
        <taxon>Cinchona</taxon>
    </lineage>
</organism>
<dbReference type="AlphaFoldDB" id="A0ABD3AQX4"/>
<keyword evidence="10" id="KW-1185">Reference proteome</keyword>
<feature type="transmembrane region" description="Helical" evidence="8">
    <location>
        <begin position="96"/>
        <end position="119"/>
    </location>
</feature>
<evidence type="ECO:0000313" key="9">
    <source>
        <dbReference type="EMBL" id="KAL3533466.1"/>
    </source>
</evidence>
<dbReference type="Gene3D" id="1.20.1250.20">
    <property type="entry name" value="MFS general substrate transporter like domains"/>
    <property type="match status" value="1"/>
</dbReference>
<feature type="transmembrane region" description="Helical" evidence="8">
    <location>
        <begin position="212"/>
        <end position="237"/>
    </location>
</feature>
<feature type="transmembrane region" description="Helical" evidence="8">
    <location>
        <begin position="187"/>
        <end position="206"/>
    </location>
</feature>
<evidence type="ECO:0000313" key="10">
    <source>
        <dbReference type="Proteomes" id="UP001630127"/>
    </source>
</evidence>
<name>A0ABD3AQX4_9GENT</name>
<evidence type="ECO:0000256" key="6">
    <source>
        <dbReference type="ARBA" id="ARBA00044504"/>
    </source>
</evidence>
<evidence type="ECO:0000256" key="2">
    <source>
        <dbReference type="ARBA" id="ARBA00005982"/>
    </source>
</evidence>
<accession>A0ABD3AQX4</accession>
<dbReference type="EMBL" id="JBJUIK010000003">
    <property type="protein sequence ID" value="KAL3533466.1"/>
    <property type="molecule type" value="Genomic_DNA"/>
</dbReference>
<keyword evidence="4 8" id="KW-1133">Transmembrane helix</keyword>
<dbReference type="InterPro" id="IPR036259">
    <property type="entry name" value="MFS_trans_sf"/>
</dbReference>
<comment type="subcellular location">
    <subcellularLocation>
        <location evidence="1">Membrane</location>
        <topology evidence="1">Multi-pass membrane protein</topology>
    </subcellularLocation>
</comment>
<feature type="non-terminal residue" evidence="9">
    <location>
        <position position="294"/>
    </location>
</feature>
<keyword evidence="3 8" id="KW-0812">Transmembrane</keyword>
<feature type="region of interest" description="Disordered" evidence="7">
    <location>
        <begin position="1"/>
        <end position="22"/>
    </location>
</feature>
<evidence type="ECO:0000256" key="5">
    <source>
        <dbReference type="ARBA" id="ARBA00023136"/>
    </source>
</evidence>
<dbReference type="PANTHER" id="PTHR11654">
    <property type="entry name" value="OLIGOPEPTIDE TRANSPORTER-RELATED"/>
    <property type="match status" value="1"/>
</dbReference>